<dbReference type="HOGENOM" id="CLU_1334182_0_0_1"/>
<keyword evidence="3" id="KW-1185">Reference proteome</keyword>
<proteinExistence type="predicted"/>
<dbReference type="VEuPathDB" id="FungiDB:PITG_11336"/>
<dbReference type="InParanoid" id="D0NIK0"/>
<evidence type="ECO:0000313" key="3">
    <source>
        <dbReference type="Proteomes" id="UP000006643"/>
    </source>
</evidence>
<reference evidence="3" key="1">
    <citation type="journal article" date="2009" name="Nature">
        <title>Genome sequence and analysis of the Irish potato famine pathogen Phytophthora infestans.</title>
        <authorList>
            <consortium name="The Broad Institute Genome Sequencing Platform"/>
            <person name="Haas B.J."/>
            <person name="Kamoun S."/>
            <person name="Zody M.C."/>
            <person name="Jiang R.H."/>
            <person name="Handsaker R.E."/>
            <person name="Cano L.M."/>
            <person name="Grabherr M."/>
            <person name="Kodira C.D."/>
            <person name="Raffaele S."/>
            <person name="Torto-Alalibo T."/>
            <person name="Bozkurt T.O."/>
            <person name="Ah-Fong A.M."/>
            <person name="Alvarado L."/>
            <person name="Anderson V.L."/>
            <person name="Armstrong M.R."/>
            <person name="Avrova A."/>
            <person name="Baxter L."/>
            <person name="Beynon J."/>
            <person name="Boevink P.C."/>
            <person name="Bollmann S.R."/>
            <person name="Bos J.I."/>
            <person name="Bulone V."/>
            <person name="Cai G."/>
            <person name="Cakir C."/>
            <person name="Carrington J.C."/>
            <person name="Chawner M."/>
            <person name="Conti L."/>
            <person name="Costanzo S."/>
            <person name="Ewan R."/>
            <person name="Fahlgren N."/>
            <person name="Fischbach M.A."/>
            <person name="Fugelstad J."/>
            <person name="Gilroy E.M."/>
            <person name="Gnerre S."/>
            <person name="Green P.J."/>
            <person name="Grenville-Briggs L.J."/>
            <person name="Griffith J."/>
            <person name="Grunwald N.J."/>
            <person name="Horn K."/>
            <person name="Horner N.R."/>
            <person name="Hu C.H."/>
            <person name="Huitema E."/>
            <person name="Jeong D.H."/>
            <person name="Jones A.M."/>
            <person name="Jones J.D."/>
            <person name="Jones R.W."/>
            <person name="Karlsson E.K."/>
            <person name="Kunjeti S.G."/>
            <person name="Lamour K."/>
            <person name="Liu Z."/>
            <person name="Ma L."/>
            <person name="Maclean D."/>
            <person name="Chibucos M.C."/>
            <person name="McDonald H."/>
            <person name="McWalters J."/>
            <person name="Meijer H.J."/>
            <person name="Morgan W."/>
            <person name="Morris P.F."/>
            <person name="Munro C.A."/>
            <person name="O'Neill K."/>
            <person name="Ospina-Giraldo M."/>
            <person name="Pinzon A."/>
            <person name="Pritchard L."/>
            <person name="Ramsahoye B."/>
            <person name="Ren Q."/>
            <person name="Restrepo S."/>
            <person name="Roy S."/>
            <person name="Sadanandom A."/>
            <person name="Savidor A."/>
            <person name="Schornack S."/>
            <person name="Schwartz D.C."/>
            <person name="Schumann U.D."/>
            <person name="Schwessinger B."/>
            <person name="Seyer L."/>
            <person name="Sharpe T."/>
            <person name="Silvar C."/>
            <person name="Song J."/>
            <person name="Studholme D.J."/>
            <person name="Sykes S."/>
            <person name="Thines M."/>
            <person name="van de Vondervoort P.J."/>
            <person name="Phuntumart V."/>
            <person name="Wawra S."/>
            <person name="Weide R."/>
            <person name="Win J."/>
            <person name="Young C."/>
            <person name="Zhou S."/>
            <person name="Fry W."/>
            <person name="Meyers B.C."/>
            <person name="van West P."/>
            <person name="Ristaino J."/>
            <person name="Govers F."/>
            <person name="Birch P.R."/>
            <person name="Whisson S.C."/>
            <person name="Judelson H.S."/>
            <person name="Nusbaum C."/>
        </authorList>
    </citation>
    <scope>NUCLEOTIDE SEQUENCE [LARGE SCALE GENOMIC DNA]</scope>
    <source>
        <strain evidence="3">T30-4</strain>
    </source>
</reference>
<dbReference type="KEGG" id="pif:PITG_11336"/>
<organism evidence="2 3">
    <name type="scientific">Phytophthora infestans (strain T30-4)</name>
    <name type="common">Potato late blight agent</name>
    <dbReference type="NCBI Taxonomy" id="403677"/>
    <lineage>
        <taxon>Eukaryota</taxon>
        <taxon>Sar</taxon>
        <taxon>Stramenopiles</taxon>
        <taxon>Oomycota</taxon>
        <taxon>Peronosporomycetes</taxon>
        <taxon>Peronosporales</taxon>
        <taxon>Peronosporaceae</taxon>
        <taxon>Phytophthora</taxon>
    </lineage>
</organism>
<feature type="region of interest" description="Disordered" evidence="1">
    <location>
        <begin position="48"/>
        <end position="83"/>
    </location>
</feature>
<gene>
    <name evidence="2" type="ORF">PITG_11336</name>
</gene>
<dbReference type="OrthoDB" id="103403at2759"/>
<evidence type="ECO:0000313" key="2">
    <source>
        <dbReference type="EMBL" id="EEY59334.1"/>
    </source>
</evidence>
<dbReference type="AlphaFoldDB" id="D0NIK0"/>
<dbReference type="STRING" id="403677.D0NIK0"/>
<name>D0NIK0_PHYIT</name>
<evidence type="ECO:0000256" key="1">
    <source>
        <dbReference type="SAM" id="MobiDB-lite"/>
    </source>
</evidence>
<dbReference type="RefSeq" id="XP_002900944.1">
    <property type="nucleotide sequence ID" value="XM_002900898.1"/>
</dbReference>
<dbReference type="OMA" id="XIGEREK"/>
<dbReference type="Proteomes" id="UP000006643">
    <property type="component" value="Unassembled WGS sequence"/>
</dbReference>
<sequence length="206" mass="22524">MTPEEAVIKAAATNQLLWIDSLLDTFDGDLADAISSAPVNGHVDMMHRLPIGEDSDSDDGDFSSESDDFSDDSDEDSEDDDVEERIADKTRRALQNAVQTAAQYGQLTVVSFFLPQIVGASDDGEARRDMHDTTWKVLNEAAAYGHFDVIQFAVSYATECGYIELYAASGRNDAVATYILGMRNIQWDLDRASDKAIQGQRSGLGN</sequence>
<accession>D0NIK0</accession>
<protein>
    <submittedName>
        <fullName evidence="2">Uncharacterized protein</fullName>
    </submittedName>
</protein>
<feature type="compositionally biased region" description="Acidic residues" evidence="1">
    <location>
        <begin position="53"/>
        <end position="83"/>
    </location>
</feature>
<dbReference type="GeneID" id="9473419"/>
<dbReference type="EMBL" id="DS028140">
    <property type="protein sequence ID" value="EEY59334.1"/>
    <property type="molecule type" value="Genomic_DNA"/>
</dbReference>